<dbReference type="FunFam" id="2.30.42.10:FF:000084">
    <property type="entry name" value="Tyrosine-protein phosphatase non-receptor type 13"/>
    <property type="match status" value="1"/>
</dbReference>
<feature type="region of interest" description="Disordered" evidence="2">
    <location>
        <begin position="229"/>
        <end position="281"/>
    </location>
</feature>
<keyword evidence="5" id="KW-1185">Reference proteome</keyword>
<dbReference type="Pfam" id="PF00595">
    <property type="entry name" value="PDZ"/>
    <property type="match status" value="1"/>
</dbReference>
<evidence type="ECO:0000256" key="2">
    <source>
        <dbReference type="SAM" id="MobiDB-lite"/>
    </source>
</evidence>
<evidence type="ECO:0000313" key="5">
    <source>
        <dbReference type="Proteomes" id="UP000002280"/>
    </source>
</evidence>
<organism evidence="4 5">
    <name type="scientific">Monodelphis domestica</name>
    <name type="common">Gray short-tailed opossum</name>
    <dbReference type="NCBI Taxonomy" id="13616"/>
    <lineage>
        <taxon>Eukaryota</taxon>
        <taxon>Metazoa</taxon>
        <taxon>Chordata</taxon>
        <taxon>Craniata</taxon>
        <taxon>Vertebrata</taxon>
        <taxon>Euteleostomi</taxon>
        <taxon>Mammalia</taxon>
        <taxon>Metatheria</taxon>
        <taxon>Didelphimorphia</taxon>
        <taxon>Didelphidae</taxon>
        <taxon>Monodelphis</taxon>
    </lineage>
</organism>
<feature type="compositionally biased region" description="Basic and acidic residues" evidence="2">
    <location>
        <begin position="261"/>
        <end position="275"/>
    </location>
</feature>
<reference evidence="4 5" key="1">
    <citation type="journal article" date="2007" name="Nature">
        <title>Genome of the marsupial Monodelphis domestica reveals innovation in non-coding sequences.</title>
        <authorList>
            <person name="Mikkelsen T.S."/>
            <person name="Wakefield M.J."/>
            <person name="Aken B."/>
            <person name="Amemiya C.T."/>
            <person name="Chang J.L."/>
            <person name="Duke S."/>
            <person name="Garber M."/>
            <person name="Gentles A.J."/>
            <person name="Goodstadt L."/>
            <person name="Heger A."/>
            <person name="Jurka J."/>
            <person name="Kamal M."/>
            <person name="Mauceli E."/>
            <person name="Searle S.M."/>
            <person name="Sharpe T."/>
            <person name="Baker M.L."/>
            <person name="Batzer M.A."/>
            <person name="Benos P.V."/>
            <person name="Belov K."/>
            <person name="Clamp M."/>
            <person name="Cook A."/>
            <person name="Cuff J."/>
            <person name="Das R."/>
            <person name="Davidow L."/>
            <person name="Deakin J.E."/>
            <person name="Fazzari M.J."/>
            <person name="Glass J.L."/>
            <person name="Grabherr M."/>
            <person name="Greally J.M."/>
            <person name="Gu W."/>
            <person name="Hore T.A."/>
            <person name="Huttley G.A."/>
            <person name="Kleber M."/>
            <person name="Jirtle R.L."/>
            <person name="Koina E."/>
            <person name="Lee J.T."/>
            <person name="Mahony S."/>
            <person name="Marra M.A."/>
            <person name="Miller R.D."/>
            <person name="Nicholls R.D."/>
            <person name="Oda M."/>
            <person name="Papenfuss A.T."/>
            <person name="Parra Z.E."/>
            <person name="Pollock D.D."/>
            <person name="Ray D.A."/>
            <person name="Schein J.E."/>
            <person name="Speed T.P."/>
            <person name="Thompson K."/>
            <person name="VandeBerg J.L."/>
            <person name="Wade C.M."/>
            <person name="Walker J.A."/>
            <person name="Waters P.D."/>
            <person name="Webber C."/>
            <person name="Weidman J.R."/>
            <person name="Xie X."/>
            <person name="Zody M.C."/>
            <person name="Baldwin J."/>
            <person name="Abdouelleil A."/>
            <person name="Abdulkadir J."/>
            <person name="Abebe A."/>
            <person name="Abera B."/>
            <person name="Abreu J."/>
            <person name="Acer S.C."/>
            <person name="Aftuck L."/>
            <person name="Alexander A."/>
            <person name="An P."/>
            <person name="Anderson E."/>
            <person name="Anderson S."/>
            <person name="Arachi H."/>
            <person name="Azer M."/>
            <person name="Bachantsang P."/>
            <person name="Barry A."/>
            <person name="Bayul T."/>
            <person name="Berlin A."/>
            <person name="Bessette D."/>
            <person name="Bloom T."/>
            <person name="Bloom T."/>
            <person name="Boguslavskiy L."/>
            <person name="Bonnet C."/>
            <person name="Boukhgalter B."/>
            <person name="Bourzgui I."/>
            <person name="Brown A."/>
            <person name="Cahill P."/>
            <person name="Channer S."/>
            <person name="Cheshatsang Y."/>
            <person name="Chuda L."/>
            <person name="Citroen M."/>
            <person name="Collymore A."/>
            <person name="Cooke P."/>
            <person name="Costello M."/>
            <person name="D'Aco K."/>
            <person name="Daza R."/>
            <person name="De Haan G."/>
            <person name="DeGray S."/>
            <person name="DeMaso C."/>
            <person name="Dhargay N."/>
            <person name="Dooley K."/>
            <person name="Dooley E."/>
            <person name="Doricent M."/>
            <person name="Dorje P."/>
            <person name="Dorjee K."/>
            <person name="Dupes A."/>
            <person name="Elong R."/>
            <person name="Falk J."/>
            <person name="Farina A."/>
            <person name="Faro S."/>
            <person name="Ferguson D."/>
            <person name="Fisher S."/>
            <person name="Foley C.D."/>
            <person name="Franke A."/>
            <person name="Friedrich D."/>
            <person name="Gadbois L."/>
            <person name="Gearin G."/>
            <person name="Gearin C.R."/>
            <person name="Giannoukos G."/>
            <person name="Goode T."/>
            <person name="Graham J."/>
            <person name="Grandbois E."/>
            <person name="Grewal S."/>
            <person name="Gyaltsen K."/>
            <person name="Hafez N."/>
            <person name="Hagos B."/>
            <person name="Hall J."/>
            <person name="Henson C."/>
            <person name="Hollinger A."/>
            <person name="Honan T."/>
            <person name="Huard M.D."/>
            <person name="Hughes L."/>
            <person name="Hurhula B."/>
            <person name="Husby M.E."/>
            <person name="Kamat A."/>
            <person name="Kanga B."/>
            <person name="Kashin S."/>
            <person name="Khazanovich D."/>
            <person name="Kisner P."/>
            <person name="Lance K."/>
            <person name="Lara M."/>
            <person name="Lee W."/>
            <person name="Lennon N."/>
            <person name="Letendre F."/>
            <person name="LeVine R."/>
            <person name="Lipovsky A."/>
            <person name="Liu X."/>
            <person name="Liu J."/>
            <person name="Liu S."/>
            <person name="Lokyitsang T."/>
            <person name="Lokyitsang Y."/>
            <person name="Lubonja R."/>
            <person name="Lui A."/>
            <person name="MacDonald P."/>
            <person name="Magnisalis V."/>
            <person name="Maru K."/>
            <person name="Matthews C."/>
            <person name="McCusker W."/>
            <person name="McDonough S."/>
            <person name="Mehta T."/>
            <person name="Meldrim J."/>
            <person name="Meneus L."/>
            <person name="Mihai O."/>
            <person name="Mihalev A."/>
            <person name="Mihova T."/>
            <person name="Mittelman R."/>
            <person name="Mlenga V."/>
            <person name="Montmayeur A."/>
            <person name="Mulrain L."/>
            <person name="Navidi A."/>
            <person name="Naylor J."/>
            <person name="Negash T."/>
            <person name="Nguyen T."/>
            <person name="Nguyen N."/>
            <person name="Nicol R."/>
            <person name="Norbu C."/>
            <person name="Norbu N."/>
            <person name="Novod N."/>
            <person name="O'Neill B."/>
            <person name="Osman S."/>
            <person name="Markiewicz E."/>
            <person name="Oyono O.L."/>
            <person name="Patti C."/>
            <person name="Phunkhang P."/>
            <person name="Pierre F."/>
            <person name="Priest M."/>
            <person name="Raghuraman S."/>
            <person name="Rege F."/>
            <person name="Reyes R."/>
            <person name="Rise C."/>
            <person name="Rogov P."/>
            <person name="Ross K."/>
            <person name="Ryan E."/>
            <person name="Settipalli S."/>
            <person name="Shea T."/>
            <person name="Sherpa N."/>
            <person name="Shi L."/>
            <person name="Shih D."/>
            <person name="Sparrow T."/>
            <person name="Spaulding J."/>
            <person name="Stalker J."/>
            <person name="Stange-Thomann N."/>
            <person name="Stavropoulos S."/>
            <person name="Stone C."/>
            <person name="Strader C."/>
            <person name="Tesfaye S."/>
            <person name="Thomson T."/>
            <person name="Thoulutsang Y."/>
            <person name="Thoulutsang D."/>
            <person name="Topham K."/>
            <person name="Topping I."/>
            <person name="Tsamla T."/>
            <person name="Vassiliev H."/>
            <person name="Vo A."/>
            <person name="Wangchuk T."/>
            <person name="Wangdi T."/>
            <person name="Weiand M."/>
            <person name="Wilkinson J."/>
            <person name="Wilson A."/>
            <person name="Yadav S."/>
            <person name="Young G."/>
            <person name="Yu Q."/>
            <person name="Zembek L."/>
            <person name="Zhong D."/>
            <person name="Zimmer A."/>
            <person name="Zwirko Z."/>
            <person name="Jaffe D.B."/>
            <person name="Alvarez P."/>
            <person name="Brockman W."/>
            <person name="Butler J."/>
            <person name="Chin C."/>
            <person name="Gnerre S."/>
            <person name="MacCallum I."/>
            <person name="Graves J.A."/>
            <person name="Ponting C.P."/>
            <person name="Breen M."/>
            <person name="Samollow P.B."/>
            <person name="Lander E.S."/>
            <person name="Lindblad-Toh K."/>
        </authorList>
    </citation>
    <scope>NUCLEOTIDE SEQUENCE [LARGE SCALE GENOMIC DNA]</scope>
</reference>
<dbReference type="InParanoid" id="A0A5F8HJJ6"/>
<reference evidence="4" key="2">
    <citation type="submission" date="2025-08" db="UniProtKB">
        <authorList>
            <consortium name="Ensembl"/>
        </authorList>
    </citation>
    <scope>IDENTIFICATION</scope>
</reference>
<dbReference type="SUPFAM" id="SSF50156">
    <property type="entry name" value="PDZ domain-like"/>
    <property type="match status" value="2"/>
</dbReference>
<dbReference type="PANTHER" id="PTHR46900">
    <property type="entry name" value="TYROSINE-PROTEIN PHOSPHATASE NON-RECEPTOR TYPE 13"/>
    <property type="match status" value="1"/>
</dbReference>
<dbReference type="STRING" id="13616.ENSMODP00000059671"/>
<dbReference type="PROSITE" id="PS50106">
    <property type="entry name" value="PDZ"/>
    <property type="match status" value="2"/>
</dbReference>
<feature type="domain" description="PDZ" evidence="3">
    <location>
        <begin position="25"/>
        <end position="64"/>
    </location>
</feature>
<evidence type="ECO:0000259" key="3">
    <source>
        <dbReference type="PROSITE" id="PS50106"/>
    </source>
</evidence>
<accession>A0A5F8HJJ6</accession>
<protein>
    <recommendedName>
        <fullName evidence="3">PDZ domain-containing protein</fullName>
    </recommendedName>
</protein>
<dbReference type="Gene3D" id="2.30.42.10">
    <property type="match status" value="2"/>
</dbReference>
<dbReference type="Ensembl" id="ENSMODT00000074838.1">
    <property type="protein sequence ID" value="ENSMODP00000059671.1"/>
    <property type="gene ID" value="ENSMODG00000041433.1"/>
</dbReference>
<proteinExistence type="predicted"/>
<dbReference type="InterPro" id="IPR036034">
    <property type="entry name" value="PDZ_sf"/>
</dbReference>
<feature type="compositionally biased region" description="Basic and acidic residues" evidence="2">
    <location>
        <begin position="229"/>
        <end position="242"/>
    </location>
</feature>
<dbReference type="InterPro" id="IPR052074">
    <property type="entry name" value="NonRcpt_TyrProt_Phosphatase"/>
</dbReference>
<sequence>MLGAEHRHLWNKGLEILTSVFSSFPGDRLLEVDGVNLCGITHKQAVECLKNSQQVARLVLERRDQRPAEQCPSADDRKKDECVAVSLATTLPDNPESCALVTDDNTFEVTLTKNSSGLGFSFLQMARESSDHLRSYVVRIKRLFPGQPAEENGEIAVGDIILAVNGKPTQGLSYQDVLHLLRGAPDKVTLCLCRPLKGTLPEIDQDLLTLTPSPDKEFSRAEHLTLEHKNDLDSCDSERDSSSMEPEENVESKTVSFKKTINKEECGSNGSEKRPGGTLLTHPEFSHKYSWHHHQETIVPELATSLEEDVRKNCYSVCDITTPER</sequence>
<dbReference type="PANTHER" id="PTHR46900:SF4">
    <property type="entry name" value="FERM AND PDZ DOMAIN CONTAINING 2"/>
    <property type="match status" value="1"/>
</dbReference>
<dbReference type="OMA" id="YSICDIR"/>
<reference evidence="4" key="3">
    <citation type="submission" date="2025-09" db="UniProtKB">
        <authorList>
            <consortium name="Ensembl"/>
        </authorList>
    </citation>
    <scope>IDENTIFICATION</scope>
</reference>
<dbReference type="CDD" id="cd06695">
    <property type="entry name" value="PDZ3_PTPN13_FRMPD2-like"/>
    <property type="match status" value="1"/>
</dbReference>
<feature type="domain" description="PDZ" evidence="3">
    <location>
        <begin position="108"/>
        <end position="196"/>
    </location>
</feature>
<evidence type="ECO:0000313" key="4">
    <source>
        <dbReference type="Ensembl" id="ENSMODP00000059671.1"/>
    </source>
</evidence>
<dbReference type="AlphaFoldDB" id="A0A5F8HJJ6"/>
<dbReference type="GeneTree" id="ENSGT00940000161964"/>
<dbReference type="Proteomes" id="UP000002280">
    <property type="component" value="Chromosome 1"/>
</dbReference>
<keyword evidence="1" id="KW-0677">Repeat</keyword>
<dbReference type="InterPro" id="IPR001478">
    <property type="entry name" value="PDZ"/>
</dbReference>
<evidence type="ECO:0000256" key="1">
    <source>
        <dbReference type="ARBA" id="ARBA00022737"/>
    </source>
</evidence>
<name>A0A5F8HJJ6_MONDO</name>
<dbReference type="SMART" id="SM00228">
    <property type="entry name" value="PDZ"/>
    <property type="match status" value="1"/>
</dbReference>